<reference evidence="10 11" key="1">
    <citation type="submission" date="2018-05" db="EMBL/GenBank/DDBJ databases">
        <title>Genomic Encyclopedia of Type Strains, Phase IV (KMG-IV): sequencing the most valuable type-strain genomes for metagenomic binning, comparative biology and taxonomic classification.</title>
        <authorList>
            <person name="Goeker M."/>
        </authorList>
    </citation>
    <scope>NUCLEOTIDE SEQUENCE [LARGE SCALE GENOMIC DNA]</scope>
    <source>
        <strain evidence="10 11">DSM 23606</strain>
    </source>
</reference>
<dbReference type="PROSITE" id="PS00917">
    <property type="entry name" value="ASN_GLN_ASE_2"/>
    <property type="match status" value="1"/>
</dbReference>
<dbReference type="NCBIfam" id="TIGR00519">
    <property type="entry name" value="asnASE_I"/>
    <property type="match status" value="1"/>
</dbReference>
<evidence type="ECO:0000256" key="5">
    <source>
        <dbReference type="PIRSR" id="PIRSR001220-2"/>
    </source>
</evidence>
<dbReference type="Pfam" id="PF17763">
    <property type="entry name" value="Asparaginase_C"/>
    <property type="match status" value="1"/>
</dbReference>
<evidence type="ECO:0000313" key="11">
    <source>
        <dbReference type="Proteomes" id="UP000246569"/>
    </source>
</evidence>
<keyword evidence="3" id="KW-0378">Hydrolase</keyword>
<dbReference type="RefSeq" id="WP_110017047.1">
    <property type="nucleotide sequence ID" value="NZ_QGTJ01000002.1"/>
</dbReference>
<evidence type="ECO:0000259" key="9">
    <source>
        <dbReference type="Pfam" id="PF17763"/>
    </source>
</evidence>
<dbReference type="InterPro" id="IPR027475">
    <property type="entry name" value="Asparaginase/glutaminase_AS2"/>
</dbReference>
<dbReference type="InterPro" id="IPR027474">
    <property type="entry name" value="L-asparaginase_N"/>
</dbReference>
<feature type="domain" description="L-asparaginase N-terminal" evidence="8">
    <location>
        <begin position="4"/>
        <end position="193"/>
    </location>
</feature>
<feature type="binding site" evidence="5">
    <location>
        <begin position="90"/>
        <end position="91"/>
    </location>
    <ligand>
        <name>substrate</name>
    </ligand>
</feature>
<organism evidence="10 11">
    <name type="scientific">Plasticicumulans acidivorans</name>
    <dbReference type="NCBI Taxonomy" id="886464"/>
    <lineage>
        <taxon>Bacteria</taxon>
        <taxon>Pseudomonadati</taxon>
        <taxon>Pseudomonadota</taxon>
        <taxon>Gammaproteobacteria</taxon>
        <taxon>Candidatus Competibacteraceae</taxon>
        <taxon>Plasticicumulans</taxon>
    </lineage>
</organism>
<evidence type="ECO:0000256" key="1">
    <source>
        <dbReference type="ARBA" id="ARBA00010518"/>
    </source>
</evidence>
<dbReference type="FunFam" id="3.40.50.1170:FF:000001">
    <property type="entry name" value="L-asparaginase 2"/>
    <property type="match status" value="1"/>
</dbReference>
<dbReference type="SFLD" id="SFLDS00057">
    <property type="entry name" value="Glutaminase/Asparaginase"/>
    <property type="match status" value="1"/>
</dbReference>
<evidence type="ECO:0000256" key="3">
    <source>
        <dbReference type="ARBA" id="ARBA00022801"/>
    </source>
</evidence>
<gene>
    <name evidence="10" type="ORF">C7443_10221</name>
</gene>
<dbReference type="PROSITE" id="PS00144">
    <property type="entry name" value="ASN_GLN_ASE_1"/>
    <property type="match status" value="1"/>
</dbReference>
<dbReference type="Proteomes" id="UP000246569">
    <property type="component" value="Unassembled WGS sequence"/>
</dbReference>
<evidence type="ECO:0000259" key="8">
    <source>
        <dbReference type="Pfam" id="PF00710"/>
    </source>
</evidence>
<keyword evidence="11" id="KW-1185">Reference proteome</keyword>
<dbReference type="InterPro" id="IPR020827">
    <property type="entry name" value="Asparaginase/glutaminase_AS1"/>
</dbReference>
<name>A0A317MYD5_9GAMM</name>
<dbReference type="EC" id="3.5.1.1" evidence="2"/>
<evidence type="ECO:0000256" key="4">
    <source>
        <dbReference type="PIRSR" id="PIRSR001220-1"/>
    </source>
</evidence>
<evidence type="ECO:0000256" key="7">
    <source>
        <dbReference type="PROSITE-ProRule" id="PRU10100"/>
    </source>
</evidence>
<dbReference type="CDD" id="cd08963">
    <property type="entry name" value="L-asparaginase_I"/>
    <property type="match status" value="1"/>
</dbReference>
<dbReference type="PROSITE" id="PS51732">
    <property type="entry name" value="ASN_GLN_ASE_3"/>
    <property type="match status" value="1"/>
</dbReference>
<dbReference type="InterPro" id="IPR006033">
    <property type="entry name" value="AsnA_fam"/>
</dbReference>
<dbReference type="InterPro" id="IPR027473">
    <property type="entry name" value="L-asparaginase_C"/>
</dbReference>
<feature type="active site" evidence="6">
    <location>
        <position position="13"/>
    </location>
</feature>
<dbReference type="NCBIfam" id="NF006998">
    <property type="entry name" value="PRK09461.1"/>
    <property type="match status" value="1"/>
</dbReference>
<dbReference type="GO" id="GO:0009066">
    <property type="term" value="P:aspartate family amino acid metabolic process"/>
    <property type="evidence" value="ECO:0007669"/>
    <property type="project" value="UniProtKB-ARBA"/>
</dbReference>
<proteinExistence type="inferred from homology"/>
<feature type="active site" evidence="7">
    <location>
        <position position="90"/>
    </location>
</feature>
<evidence type="ECO:0000256" key="2">
    <source>
        <dbReference type="ARBA" id="ARBA00012920"/>
    </source>
</evidence>
<protein>
    <recommendedName>
        <fullName evidence="2">asparaginase</fullName>
        <ecNumber evidence="2">3.5.1.1</ecNumber>
    </recommendedName>
</protein>
<dbReference type="InterPro" id="IPR006034">
    <property type="entry name" value="Asparaginase/glutaminase-like"/>
</dbReference>
<feature type="binding site" evidence="5">
    <location>
        <position position="59"/>
    </location>
    <ligand>
        <name>substrate</name>
    </ligand>
</feature>
<dbReference type="InterPro" id="IPR037152">
    <property type="entry name" value="L-asparaginase_N_sf"/>
</dbReference>
<dbReference type="SMART" id="SM00870">
    <property type="entry name" value="Asparaginase"/>
    <property type="match status" value="1"/>
</dbReference>
<dbReference type="Gene3D" id="3.40.50.40">
    <property type="match status" value="1"/>
</dbReference>
<accession>A0A317MYD5</accession>
<dbReference type="Gene3D" id="3.40.50.1170">
    <property type="entry name" value="L-asparaginase, N-terminal domain"/>
    <property type="match status" value="1"/>
</dbReference>
<dbReference type="InterPro" id="IPR041725">
    <property type="entry name" value="L-asparaginase_I"/>
</dbReference>
<sequence length="337" mass="35590">MKPRVWVAYTGGTIGMVPSASGYVPAPGFLARLRQALPQLDAPTVPDFELYEYAELLDSANMRPDDWNRIAADIAARHDAYDGFVVLHGTDTMAYTASALSFMLEGLRKPVILTGSQIPLCEPRNDARDNLLDALILAGHCGIAEVCVAFNGVLLRGNRTTKVKAEGLGAFESPNLPPLAELGIDIRIHRERVRAPAALPFRLRPFGDAEVAALRLFPGIRADFLRRALAEPLAGLVLEAYGAGNGPARDPDVLAALTQASARGVVIVVVTQCLEGRAELGTYAAGSALAAAGCVGGQDMTAEAALTKLAYLFAEGLSAAEVRAAIRCDLRGELSAG</sequence>
<feature type="active site" description="O-isoaspartyl threonine intermediate" evidence="4">
    <location>
        <position position="13"/>
    </location>
</feature>
<dbReference type="InterPro" id="IPR036152">
    <property type="entry name" value="Asp/glu_Ase-like_sf"/>
</dbReference>
<dbReference type="InterPro" id="IPR040919">
    <property type="entry name" value="Asparaginase_C"/>
</dbReference>
<dbReference type="PRINTS" id="PR00139">
    <property type="entry name" value="ASNGLNASE"/>
</dbReference>
<evidence type="ECO:0000256" key="6">
    <source>
        <dbReference type="PROSITE-ProRule" id="PRU10099"/>
    </source>
</evidence>
<dbReference type="AlphaFoldDB" id="A0A317MYD5"/>
<dbReference type="PANTHER" id="PTHR11707:SF28">
    <property type="entry name" value="60 KDA LYSOPHOSPHOLIPASE"/>
    <property type="match status" value="1"/>
</dbReference>
<dbReference type="SUPFAM" id="SSF53774">
    <property type="entry name" value="Glutaminase/Asparaginase"/>
    <property type="match status" value="1"/>
</dbReference>
<dbReference type="Pfam" id="PF00710">
    <property type="entry name" value="Asparaginase"/>
    <property type="match status" value="1"/>
</dbReference>
<dbReference type="GO" id="GO:0004067">
    <property type="term" value="F:asparaginase activity"/>
    <property type="evidence" value="ECO:0007669"/>
    <property type="project" value="UniProtKB-UniRule"/>
</dbReference>
<dbReference type="OrthoDB" id="9788068at2"/>
<comment type="caution">
    <text evidence="10">The sequence shown here is derived from an EMBL/GenBank/DDBJ whole genome shotgun (WGS) entry which is preliminary data.</text>
</comment>
<dbReference type="PANTHER" id="PTHR11707">
    <property type="entry name" value="L-ASPARAGINASE"/>
    <property type="match status" value="1"/>
</dbReference>
<comment type="similarity">
    <text evidence="1">Belongs to the asparaginase 1 family.</text>
</comment>
<dbReference type="PIRSF" id="PIRSF500176">
    <property type="entry name" value="L_ASNase"/>
    <property type="match status" value="1"/>
</dbReference>
<feature type="domain" description="Asparaginase/glutaminase C-terminal" evidence="9">
    <location>
        <begin position="211"/>
        <end position="324"/>
    </location>
</feature>
<dbReference type="EMBL" id="QGTJ01000002">
    <property type="protein sequence ID" value="PWV64372.1"/>
    <property type="molecule type" value="Genomic_DNA"/>
</dbReference>
<dbReference type="FunFam" id="3.40.50.40:FF:000001">
    <property type="entry name" value="L-asparaginase 1"/>
    <property type="match status" value="1"/>
</dbReference>
<evidence type="ECO:0000313" key="10">
    <source>
        <dbReference type="EMBL" id="PWV64372.1"/>
    </source>
</evidence>
<dbReference type="PIRSF" id="PIRSF001220">
    <property type="entry name" value="L-ASNase_gatD"/>
    <property type="match status" value="1"/>
</dbReference>